<dbReference type="Gene3D" id="1.10.760.10">
    <property type="entry name" value="Cytochrome c-like domain"/>
    <property type="match status" value="1"/>
</dbReference>
<keyword evidence="3 4" id="KW-0408">Iron</keyword>
<dbReference type="Proteomes" id="UP000255139">
    <property type="component" value="Unassembled WGS sequence"/>
</dbReference>
<accession>A0A099TVE3</accession>
<dbReference type="GO" id="GO:0046872">
    <property type="term" value="F:metal ion binding"/>
    <property type="evidence" value="ECO:0007669"/>
    <property type="project" value="UniProtKB-KW"/>
</dbReference>
<evidence type="ECO:0000256" key="4">
    <source>
        <dbReference type="PROSITE-ProRule" id="PRU00433"/>
    </source>
</evidence>
<evidence type="ECO:0000256" key="1">
    <source>
        <dbReference type="ARBA" id="ARBA00022617"/>
    </source>
</evidence>
<dbReference type="OrthoDB" id="9805440at2"/>
<evidence type="ECO:0000259" key="6">
    <source>
        <dbReference type="PROSITE" id="PS51007"/>
    </source>
</evidence>
<dbReference type="InterPro" id="IPR003468">
    <property type="entry name" value="Cyt_c_oxidase_monohaem-su/FixO"/>
</dbReference>
<keyword evidence="2 4" id="KW-0479">Metal-binding</keyword>
<dbReference type="Pfam" id="PF02433">
    <property type="entry name" value="FixO"/>
    <property type="match status" value="1"/>
</dbReference>
<keyword evidence="5" id="KW-0812">Transmembrane</keyword>
<evidence type="ECO:0000313" key="10">
    <source>
        <dbReference type="Proteomes" id="UP000255139"/>
    </source>
</evidence>
<keyword evidence="1 4" id="KW-0349">Heme</keyword>
<keyword evidence="5" id="KW-1133">Transmembrane helix</keyword>
<proteinExistence type="predicted"/>
<dbReference type="PROSITE" id="PS51007">
    <property type="entry name" value="CYTC"/>
    <property type="match status" value="1"/>
</dbReference>
<dbReference type="SUPFAM" id="SSF46626">
    <property type="entry name" value="Cytochrome c"/>
    <property type="match status" value="1"/>
</dbReference>
<dbReference type="RefSeq" id="WP_034557140.1">
    <property type="nucleotide sequence ID" value="NZ_FZML01000017.1"/>
</dbReference>
<dbReference type="InterPro" id="IPR036909">
    <property type="entry name" value="Cyt_c-like_dom_sf"/>
</dbReference>
<evidence type="ECO:0000313" key="9">
    <source>
        <dbReference type="Proteomes" id="UP000029922"/>
    </source>
</evidence>
<evidence type="ECO:0000256" key="3">
    <source>
        <dbReference type="ARBA" id="ARBA00023004"/>
    </source>
</evidence>
<keyword evidence="7" id="KW-0560">Oxidoreductase</keyword>
<evidence type="ECO:0000313" key="7">
    <source>
        <dbReference type="EMBL" id="STQ85316.1"/>
    </source>
</evidence>
<protein>
    <submittedName>
        <fullName evidence="7">Cb-type cytochrome C oxidase subunit II</fullName>
        <ecNumber evidence="7 8">1.9.3.1</ecNumber>
    </submittedName>
    <submittedName>
        <fullName evidence="8">Cytochrome-c oxidase, cbb3-type subunit II</fullName>
    </submittedName>
</protein>
<name>A0A099TVE3_9HELI</name>
<dbReference type="NCBIfam" id="NF011055">
    <property type="entry name" value="PRK14487.1"/>
    <property type="match status" value="1"/>
</dbReference>
<dbReference type="STRING" id="216.LS73_02460"/>
<dbReference type="NCBIfam" id="TIGR00781">
    <property type="entry name" value="ccoO"/>
    <property type="match status" value="1"/>
</dbReference>
<dbReference type="InterPro" id="IPR009056">
    <property type="entry name" value="Cyt_c-like_dom"/>
</dbReference>
<evidence type="ECO:0000256" key="5">
    <source>
        <dbReference type="SAM" id="Phobius"/>
    </source>
</evidence>
<evidence type="ECO:0000256" key="2">
    <source>
        <dbReference type="ARBA" id="ARBA00022723"/>
    </source>
</evidence>
<dbReference type="GO" id="GO:0009055">
    <property type="term" value="F:electron transfer activity"/>
    <property type="evidence" value="ECO:0007669"/>
    <property type="project" value="InterPro"/>
</dbReference>
<dbReference type="AlphaFoldDB" id="A0A099TVE3"/>
<reference evidence="7 10" key="2">
    <citation type="submission" date="2018-06" db="EMBL/GenBank/DDBJ databases">
        <authorList>
            <consortium name="Pathogen Informatics"/>
            <person name="Doyle S."/>
        </authorList>
    </citation>
    <scope>NUCLEOTIDE SEQUENCE [LARGE SCALE GENOMIC DNA]</scope>
    <source>
        <strain evidence="7 10">NCTC12714</strain>
    </source>
</reference>
<dbReference type="EC" id="1.9.3.1" evidence="7 8"/>
<feature type="transmembrane region" description="Helical" evidence="5">
    <location>
        <begin position="12"/>
        <end position="29"/>
    </location>
</feature>
<evidence type="ECO:0000313" key="8">
    <source>
        <dbReference type="EMBL" id="TLE01388.1"/>
    </source>
</evidence>
<dbReference type="GO" id="GO:0020037">
    <property type="term" value="F:heme binding"/>
    <property type="evidence" value="ECO:0007669"/>
    <property type="project" value="InterPro"/>
</dbReference>
<dbReference type="EMBL" id="JRPD02000002">
    <property type="protein sequence ID" value="TLE01388.1"/>
    <property type="molecule type" value="Genomic_DNA"/>
</dbReference>
<dbReference type="Proteomes" id="UP000029922">
    <property type="component" value="Unassembled WGS sequence"/>
</dbReference>
<organism evidence="7 10">
    <name type="scientific">Helicobacter muridarum</name>
    <dbReference type="NCBI Taxonomy" id="216"/>
    <lineage>
        <taxon>Bacteria</taxon>
        <taxon>Pseudomonadati</taxon>
        <taxon>Campylobacterota</taxon>
        <taxon>Epsilonproteobacteria</taxon>
        <taxon>Campylobacterales</taxon>
        <taxon>Helicobacteraceae</taxon>
        <taxon>Helicobacter</taxon>
    </lineage>
</organism>
<feature type="domain" description="Cytochrome c" evidence="6">
    <location>
        <begin position="47"/>
        <end position="226"/>
    </location>
</feature>
<keyword evidence="5" id="KW-0472">Membrane</keyword>
<keyword evidence="10" id="KW-1185">Reference proteome</keyword>
<dbReference type="EMBL" id="UGJE01000002">
    <property type="protein sequence ID" value="STQ85316.1"/>
    <property type="molecule type" value="Genomic_DNA"/>
</dbReference>
<gene>
    <name evidence="7" type="primary">ccoO</name>
    <name evidence="8" type="ORF">LS73_001525</name>
    <name evidence="7" type="ORF">NCTC12714_00091</name>
</gene>
<dbReference type="GO" id="GO:0016491">
    <property type="term" value="F:oxidoreductase activity"/>
    <property type="evidence" value="ECO:0007669"/>
    <property type="project" value="UniProtKB-KW"/>
</dbReference>
<sequence length="232" mass="26354">MFAWLEKNPFFFTIAFVVVFSIAGLIQIIPDFRKSSQPLEGLRPLTVLETAGRQVYMKEGCYNCHSQLIRDFKSEVMRYGMYSLSGEYAYDRPFLWGSKRTGPDLHRVGDSRSSDWHANHMYDPTSVVQGSIMPKYAHLYTKEIDFETAYAEALTQKKVFNVPYDVEGLKTSVKLGSITEAWEQFVKEAGNVVEDMKNEPTARIFNSGNGKITEIVALIAYMNSLGSSRIVK</sequence>
<reference evidence="8 9" key="1">
    <citation type="journal article" date="2014" name="Genome Announc.">
        <title>Draft genome sequences of eight enterohepatic helicobacter species isolated from both laboratory and wild rodents.</title>
        <authorList>
            <person name="Sheh A."/>
            <person name="Shen Z."/>
            <person name="Fox J.G."/>
        </authorList>
    </citation>
    <scope>NUCLEOTIDE SEQUENCE [LARGE SCALE GENOMIC DNA]</scope>
    <source>
        <strain evidence="8 9">ST1</strain>
    </source>
</reference>